<keyword evidence="2" id="KW-1185">Reference proteome</keyword>
<sequence length="814" mass="91167">MSNVSTEDLQKADQVAYRLYMKLALVVNHARATAEPNPGAKVDKWFNIETPYLDLFKEPARIYRRISTFDPLPMFQLQVLLSIPDVKPGQVLVYTAPDSARAPIEPTPEYILLESWTIDFLPYRAKHNHQNELLNTTPPTMYRHGISLFRSIFSLLRILPTWKLVRSRRRLAGSNFSIAVKAANSDLRTVDLLDFESLARNLRLVRDVHEFPVVLHPAGSLSVSVTYLTSPRFEVIDRELLLSSNVLFMDPSPQPLISSPSSSFLQPFQLDETNRREVTGLSTLCPPTAPLLDISSDSDVDDRRRAAPVMSFRVPSPSAVEETDSTTSAWTPVTAVSSTRRQDEHQHGDSDYVVVGIQETKGPTAPFIVPSVGVAQSGVRALLVQIYGEARAELPQRESESAIQDTVGRRGVHVRESPNVGVSATGSVGTSFIEGTSAGDEYQTHFPAPLMTQDALIALAVQEASSAIVSLPNYEQVVEAAQQSADMFDYWVQCYRSTEHGEEYADVILCAMQRMLDKPDRFTDDERQLLRRTMLKLSLKCQIIPSCLYQRGVKFSASLPRYGGSFSDVFHGIMAEREVALKRLRLYEVVNKDRYWKSLCREALLWRQLHHPCVLEFIGVDECDGAFYMLSPWMKHGTIEKYLQESDVVNPHLKRNWVSQIADGLSYLHENHVVHGDLRGAKILLDENYHVHLADFGLATLLDAGQGTMEVSTWHPGAARWMPLEVLQGGRCTFSGDVYSFACVCLEIATGRLPFHELAKHAQVITWVSAGNRPCWPETGNGDLDAVGSIVTPAWAEHPSQRPSMKDLRERLAL</sequence>
<name>A0ACC1SHA5_9APHY</name>
<gene>
    <name evidence="1" type="ORF">NM688_g6322</name>
</gene>
<reference evidence="1" key="1">
    <citation type="submission" date="2022-07" db="EMBL/GenBank/DDBJ databases">
        <title>Genome Sequence of Phlebia brevispora.</title>
        <authorList>
            <person name="Buettner E."/>
        </authorList>
    </citation>
    <scope>NUCLEOTIDE SEQUENCE</scope>
    <source>
        <strain evidence="1">MPL23</strain>
    </source>
</reference>
<evidence type="ECO:0000313" key="1">
    <source>
        <dbReference type="EMBL" id="KAJ3539754.1"/>
    </source>
</evidence>
<protein>
    <submittedName>
        <fullName evidence="1">Uncharacterized protein</fullName>
    </submittedName>
</protein>
<comment type="caution">
    <text evidence="1">The sequence shown here is derived from an EMBL/GenBank/DDBJ whole genome shotgun (WGS) entry which is preliminary data.</text>
</comment>
<proteinExistence type="predicted"/>
<dbReference type="Proteomes" id="UP001148662">
    <property type="component" value="Unassembled WGS sequence"/>
</dbReference>
<organism evidence="1 2">
    <name type="scientific">Phlebia brevispora</name>
    <dbReference type="NCBI Taxonomy" id="194682"/>
    <lineage>
        <taxon>Eukaryota</taxon>
        <taxon>Fungi</taxon>
        <taxon>Dikarya</taxon>
        <taxon>Basidiomycota</taxon>
        <taxon>Agaricomycotina</taxon>
        <taxon>Agaricomycetes</taxon>
        <taxon>Polyporales</taxon>
        <taxon>Meruliaceae</taxon>
        <taxon>Phlebia</taxon>
    </lineage>
</organism>
<accession>A0ACC1SHA5</accession>
<dbReference type="EMBL" id="JANHOG010001284">
    <property type="protein sequence ID" value="KAJ3539754.1"/>
    <property type="molecule type" value="Genomic_DNA"/>
</dbReference>
<evidence type="ECO:0000313" key="2">
    <source>
        <dbReference type="Proteomes" id="UP001148662"/>
    </source>
</evidence>